<feature type="chain" id="PRO_5004276401" evidence="1">
    <location>
        <begin position="19"/>
        <end position="1107"/>
    </location>
</feature>
<dbReference type="PDB" id="8OL4">
    <property type="method" value="X-ray"/>
    <property type="resolution" value="1.84 A"/>
    <property type="chains" value="A/B/C=837-1107"/>
</dbReference>
<feature type="binding site" evidence="4">
    <location>
        <position position="1022"/>
    </location>
    <ligand>
        <name>N-acetyl-D-glucosamine</name>
        <dbReference type="ChEBI" id="CHEBI:506227"/>
    </ligand>
</feature>
<name>Q6MKF5_BDEBA</name>
<sequence length="1107" mass="112533">MRVLAVPLLLSVSPTVFAQSHKGISFQGVIKLPSGEYPTRVGVTVNARILSPNNCILREEQFTGVNISNGYINLALGTGATGGYDPSFTMAKVMDNSVTLSGLTCLNLDGTVNGAVTSFNPAAGSGARKFRMSLMIDSTPVVADFNLRSMAYAVNSETLNGKSDTDLVNVNAGQGLTQGNAESIFSRFSKLNEILNRFTADGTGLSANISGNAATATNVSGTVAVANGGTGATTAAGARTNLGLGPLAAMTPTGTADATTYLRGDGTWQTVTGGVSQVAGKTGNVTLEAADITDFNAALDARITAQKGANNGLASLDAGGKIPSAQISLAAGQIPDLSASQITTGTFADTMLAGISVNKILNGAGLYLNYKPGNSACADNQLLKYDSTLNSGAGGWKCAADAGLSAEVDPTVQAFAKNTVGTGLSVNGSNQLTVSYGTAAGTAAQGNDTRITGAFQASTALAGDLSGTLADADVVGIRGQAVSAAGSLTGQMLRYAGADTWTPGFVSMMDLRSSVTGAAALSGVGCTAGQTLTWSSVGDTLSCVAISVTTAQISNFPSLAASATTDTTNAANITSGTLAAARLPTSITDALWTASGGHVSRATGNVGVGVASPGVNLDVASKVRINDPATAYLIINGDNTNGQADAGEVTGVLGFASDGASSGLPGNGFSLEHENYAGTHALVFKSYNASTGKEHMRIHNNGFVGIGNSAPTRALDVIGTSYEGASIYIQRRDDAGTGAGAGLDFRTYFAAEGTPAAQSLSGKGLGQMNFYGTNESGARATSASTRIISYAEQNTTTTGAGGALAFMTAANNTNALTERMRINNSGYVGIGTAVPVGGLDIVNNATGDDNRDDLNIRTYGATETSSLIMLRARGTASAPAAVQTGDRLGGVLFRGWNGTAWMGSGQILSVAEENFTTAVKTNLQFHVGGAGEAMRISNTGNVGIGTTTTTEKLNVQGNVAVSGEITSVRSWGIKRGPTSFSANYINVWNSGYHVGSSIDCTTSTTGCRILKAGTYEIRCVQRAGTSGNSVYVGIALNGDRTALESRNDVLWNHSHTAYSGSYTESNFMGTLSANDLITCGAPVNTMAADLVYAVPAYNGTMQIKRVD</sequence>
<dbReference type="SMR" id="Q6MKF5"/>
<reference evidence="2 3" key="1">
    <citation type="journal article" date="2004" name="Science">
        <title>A predator unmasked: life cycle of Bdellovibrio bacteriovorus from a genomic perspective.</title>
        <authorList>
            <person name="Rendulic S."/>
            <person name="Jagtap P."/>
            <person name="Rosinus A."/>
            <person name="Eppinger M."/>
            <person name="Baar C."/>
            <person name="Lanz C."/>
            <person name="Keller H."/>
            <person name="Lambert C."/>
            <person name="Evans K.J."/>
            <person name="Goesmann A."/>
            <person name="Meyer F."/>
            <person name="Sockett R.E."/>
            <person name="Schuster S.C."/>
        </authorList>
    </citation>
    <scope>NUCLEOTIDE SEQUENCE [LARGE SCALE GENOMIC DNA]</scope>
    <source>
        <strain evidence="3">ATCC 15356 / DSM 50701 / NCIMB 9529 / HD100</strain>
    </source>
</reference>
<dbReference type="KEGG" id="bba:Bd2439"/>
<dbReference type="EMBL" id="BX842652">
    <property type="protein sequence ID" value="CAE80252.1"/>
    <property type="molecule type" value="Genomic_DNA"/>
</dbReference>
<reference evidence="4 5" key="2">
    <citation type="journal article" date="2024" name="Nat. Microbiol.">
        <title>Bdellovibrio bacteriovorus uses chimeric fibre proteins to recognize and invade a broad range of bacterial hosts.</title>
        <authorList>
            <person name="Caulton S.G."/>
            <person name="Lambert C."/>
            <person name="Tyson J."/>
            <person name="Radford P."/>
            <person name="Al-Bayati A."/>
            <person name="Greenwood S."/>
            <person name="Banks E.J."/>
            <person name="Clark C."/>
            <person name="Clark C."/>
            <person name="Till R."/>
            <person name="Pires E."/>
            <person name="Sockett R.E."/>
            <person name="Lovering A.L."/>
        </authorList>
    </citation>
    <scope>X-RAY CRYSTALLOGRAPHY (1.53 ANGSTROMS) OF 837-1107</scope>
    <scope>DISULFIDE BONDS</scope>
</reference>
<feature type="binding site" evidence="4">
    <location>
        <position position="1040"/>
    </location>
    <ligand>
        <name>N-acetyl-D-glucosamine</name>
        <dbReference type="ChEBI" id="CHEBI:506227"/>
    </ligand>
</feature>
<dbReference type="AlphaFoldDB" id="Q6MKF5"/>
<evidence type="ECO:0007829" key="4">
    <source>
        <dbReference type="PDB" id="8OL4"/>
    </source>
</evidence>
<dbReference type="Proteomes" id="UP000008080">
    <property type="component" value="Chromosome"/>
</dbReference>
<feature type="disulfide bond" evidence="4 5">
    <location>
        <begin position="1019"/>
        <end position="1079"/>
    </location>
</feature>
<keyword evidence="4 5" id="KW-0002">3D-structure</keyword>
<dbReference type="STRING" id="264462.Bd2439"/>
<dbReference type="PDB" id="8ONF">
    <property type="method" value="X-ray"/>
    <property type="resolution" value="1.53 A"/>
    <property type="chains" value="A/B/C=837-1107"/>
</dbReference>
<dbReference type="HOGENOM" id="CLU_282240_0_0_7"/>
<feature type="signal peptide" evidence="1">
    <location>
        <begin position="1"/>
        <end position="18"/>
    </location>
</feature>
<evidence type="ECO:0000313" key="3">
    <source>
        <dbReference type="Proteomes" id="UP000008080"/>
    </source>
</evidence>
<dbReference type="UniLectin" id="Q6MKF5"/>
<gene>
    <name evidence="2" type="ordered locus">Bd2439</name>
</gene>
<evidence type="ECO:0000256" key="1">
    <source>
        <dbReference type="SAM" id="SignalP"/>
    </source>
</evidence>
<evidence type="ECO:0007829" key="5">
    <source>
        <dbReference type="PDB" id="8ONF"/>
    </source>
</evidence>
<keyword evidence="3" id="KW-1185">Reference proteome</keyword>
<feature type="binding site" evidence="4">
    <location>
        <position position="1053"/>
    </location>
    <ligand>
        <name>N-acetyl-D-glucosamine</name>
        <dbReference type="ChEBI" id="CHEBI:506227"/>
    </ligand>
</feature>
<accession>Q6MKF5</accession>
<protein>
    <submittedName>
        <fullName evidence="2">Cell wall surface anchor family protein</fullName>
    </submittedName>
</protein>
<dbReference type="eggNOG" id="COG3210">
    <property type="taxonomic scope" value="Bacteria"/>
</dbReference>
<proteinExistence type="evidence at protein level"/>
<dbReference type="eggNOG" id="COG0729">
    <property type="taxonomic scope" value="Bacteria"/>
</dbReference>
<organism evidence="2 3">
    <name type="scientific">Bdellovibrio bacteriovorus (strain ATCC 15356 / DSM 50701 / NCIMB 9529 / HD100)</name>
    <dbReference type="NCBI Taxonomy" id="264462"/>
    <lineage>
        <taxon>Bacteria</taxon>
        <taxon>Pseudomonadati</taxon>
        <taxon>Bdellovibrionota</taxon>
        <taxon>Bdellovibrionia</taxon>
        <taxon>Bdellovibrionales</taxon>
        <taxon>Pseudobdellovibrionaceae</taxon>
        <taxon>Bdellovibrio</taxon>
    </lineage>
</organism>
<feature type="disulfide bond" evidence="4 5">
    <location>
        <begin position="1000"/>
        <end position="1007"/>
    </location>
</feature>
<feature type="binding site" evidence="4">
    <location>
        <position position="1055"/>
    </location>
    <ligand>
        <name>N-acetyl-D-glucosamine</name>
        <dbReference type="ChEBI" id="CHEBI:506227"/>
    </ligand>
</feature>
<evidence type="ECO:0000313" key="2">
    <source>
        <dbReference type="EMBL" id="CAE80252.1"/>
    </source>
</evidence>
<keyword evidence="1" id="KW-0732">Signal</keyword>